<reference evidence="3 4" key="1">
    <citation type="journal article" date="2019" name="Microorganisms">
        <title>Paenibacillus lutrae sp. nov., A Chitinolytic Species Isolated from A River Otter in Castril Natural Park, Granada, Spain.</title>
        <authorList>
            <person name="Rodriguez M."/>
            <person name="Reina J.C."/>
            <person name="Bejar V."/>
            <person name="Llamas I."/>
        </authorList>
    </citation>
    <scope>NUCLEOTIDE SEQUENCE [LARGE SCALE GENOMIC DNA]</scope>
    <source>
        <strain evidence="3 4">N10</strain>
    </source>
</reference>
<dbReference type="PANTHER" id="PTHR43000">
    <property type="entry name" value="DTDP-D-GLUCOSE 4,6-DEHYDRATASE-RELATED"/>
    <property type="match status" value="1"/>
</dbReference>
<dbReference type="Gene3D" id="3.90.25.10">
    <property type="entry name" value="UDP-galactose 4-epimerase, domain 1"/>
    <property type="match status" value="1"/>
</dbReference>
<organism evidence="3 4">
    <name type="scientific">Paenibacillus lutrae</name>
    <dbReference type="NCBI Taxonomy" id="2078573"/>
    <lineage>
        <taxon>Bacteria</taxon>
        <taxon>Bacillati</taxon>
        <taxon>Bacillota</taxon>
        <taxon>Bacilli</taxon>
        <taxon>Bacillales</taxon>
        <taxon>Paenibacillaceae</taxon>
        <taxon>Paenibacillus</taxon>
    </lineage>
</organism>
<dbReference type="EMBL" id="RHLK01000001">
    <property type="protein sequence ID" value="MVO97966.1"/>
    <property type="molecule type" value="Genomic_DNA"/>
</dbReference>
<sequence>MTRILITGASGFTGLAACSYFASLGMEVAAVVRSASARVTGGTPYVCDLTKPEDVSRLVHEIRPDWVLHLAGRNSVAESWRDPGSFLQANLMAPVYLLEALRSCPDTRILVAGSMLGTAAAGQPIPHPYGFSKMLLMYAAQAWHLWFSQQIMVALPSNLIGPGPSTGICGLLARKIAGLETGAAHEPLRLSSLGEERDYVDVRDAVSAYKIILDQGVPGAVYSIGTEQPRSLGEIVSVFQSLTSASLPLEVENKPRPELVRRMDVTALKALGWSARIPFEQSLSDALDYYRHV</sequence>
<accession>A0A7X3JXB7</accession>
<evidence type="ECO:0000259" key="2">
    <source>
        <dbReference type="Pfam" id="PF01370"/>
    </source>
</evidence>
<dbReference type="InterPro" id="IPR036291">
    <property type="entry name" value="NAD(P)-bd_dom_sf"/>
</dbReference>
<proteinExistence type="inferred from homology"/>
<evidence type="ECO:0000313" key="4">
    <source>
        <dbReference type="Proteomes" id="UP000490800"/>
    </source>
</evidence>
<gene>
    <name evidence="3" type="ORF">EDM21_00135</name>
</gene>
<dbReference type="PROSITE" id="PS51257">
    <property type="entry name" value="PROKAR_LIPOPROTEIN"/>
    <property type="match status" value="1"/>
</dbReference>
<dbReference type="Pfam" id="PF01370">
    <property type="entry name" value="Epimerase"/>
    <property type="match status" value="1"/>
</dbReference>
<feature type="domain" description="NAD-dependent epimerase/dehydratase" evidence="2">
    <location>
        <begin position="4"/>
        <end position="225"/>
    </location>
</feature>
<dbReference type="Gene3D" id="3.40.50.720">
    <property type="entry name" value="NAD(P)-binding Rossmann-like Domain"/>
    <property type="match status" value="1"/>
</dbReference>
<evidence type="ECO:0000256" key="1">
    <source>
        <dbReference type="ARBA" id="ARBA00007637"/>
    </source>
</evidence>
<dbReference type="InterPro" id="IPR001509">
    <property type="entry name" value="Epimerase_deHydtase"/>
</dbReference>
<comment type="similarity">
    <text evidence="1">Belongs to the NAD(P)-dependent epimerase/dehydratase family.</text>
</comment>
<comment type="caution">
    <text evidence="3">The sequence shown here is derived from an EMBL/GenBank/DDBJ whole genome shotgun (WGS) entry which is preliminary data.</text>
</comment>
<dbReference type="Proteomes" id="UP000490800">
    <property type="component" value="Unassembled WGS sequence"/>
</dbReference>
<dbReference type="OrthoDB" id="9779041at2"/>
<protein>
    <submittedName>
        <fullName evidence="3">NAD-dependent epimerase/dehydratase family protein</fullName>
    </submittedName>
</protein>
<name>A0A7X3JXB7_9BACL</name>
<dbReference type="SUPFAM" id="SSF51735">
    <property type="entry name" value="NAD(P)-binding Rossmann-fold domains"/>
    <property type="match status" value="1"/>
</dbReference>
<keyword evidence="4" id="KW-1185">Reference proteome</keyword>
<evidence type="ECO:0000313" key="3">
    <source>
        <dbReference type="EMBL" id="MVO97966.1"/>
    </source>
</evidence>
<dbReference type="AlphaFoldDB" id="A0A7X3JXB7"/>